<proteinExistence type="predicted"/>
<reference evidence="1 2" key="1">
    <citation type="submission" date="2021-06" db="EMBL/GenBank/DDBJ databases">
        <authorList>
            <person name="Kallberg Y."/>
            <person name="Tangrot J."/>
            <person name="Rosling A."/>
        </authorList>
    </citation>
    <scope>NUCLEOTIDE SEQUENCE [LARGE SCALE GENOMIC DNA]</scope>
    <source>
        <strain evidence="1 2">120-4 pot B 10/14</strain>
    </source>
</reference>
<name>A0ABN7VYW3_GIGMA</name>
<evidence type="ECO:0000313" key="2">
    <source>
        <dbReference type="Proteomes" id="UP000789901"/>
    </source>
</evidence>
<accession>A0ABN7VYW3</accession>
<comment type="caution">
    <text evidence="1">The sequence shown here is derived from an EMBL/GenBank/DDBJ whole genome shotgun (WGS) entry which is preliminary data.</text>
</comment>
<protein>
    <submittedName>
        <fullName evidence="1">31139_t:CDS:1</fullName>
    </submittedName>
</protein>
<organism evidence="1 2">
    <name type="scientific">Gigaspora margarita</name>
    <dbReference type="NCBI Taxonomy" id="4874"/>
    <lineage>
        <taxon>Eukaryota</taxon>
        <taxon>Fungi</taxon>
        <taxon>Fungi incertae sedis</taxon>
        <taxon>Mucoromycota</taxon>
        <taxon>Glomeromycotina</taxon>
        <taxon>Glomeromycetes</taxon>
        <taxon>Diversisporales</taxon>
        <taxon>Gigasporaceae</taxon>
        <taxon>Gigaspora</taxon>
    </lineage>
</organism>
<evidence type="ECO:0000313" key="1">
    <source>
        <dbReference type="EMBL" id="CAG8807032.1"/>
    </source>
</evidence>
<gene>
    <name evidence="1" type="ORF">GMARGA_LOCUS24418</name>
</gene>
<dbReference type="EMBL" id="CAJVQB010025724">
    <property type="protein sequence ID" value="CAG8807032.1"/>
    <property type="molecule type" value="Genomic_DNA"/>
</dbReference>
<dbReference type="Proteomes" id="UP000789901">
    <property type="component" value="Unassembled WGS sequence"/>
</dbReference>
<sequence length="174" mass="20316">DLRDEALQQLYQLHPDLNGQSIWFFSTLKKSAEGCILYEKLENHVYVYNMITQSPSYNSVCIGQIIKGDNHVSYFKNAEIITLVFIKKALATIICNNAEFASITLIGNEEFLRLIFFDKKNMQKELQLKQAYHKYREFIECSILVNEFKINDFILKNNNINIRISTMDDIVSIM</sequence>
<feature type="non-terminal residue" evidence="1">
    <location>
        <position position="1"/>
    </location>
</feature>
<keyword evidence="2" id="KW-1185">Reference proteome</keyword>